<reference evidence="2 5" key="2">
    <citation type="submission" date="2021-01" db="EMBL/GenBank/DDBJ databases">
        <title>Whole genome shotgun sequence of Cellulomonas oligotrophica NBRC 109435.</title>
        <authorList>
            <person name="Komaki H."/>
            <person name="Tamura T."/>
        </authorList>
    </citation>
    <scope>NUCLEOTIDE SEQUENCE [LARGE SCALE GENOMIC DNA]</scope>
    <source>
        <strain evidence="2 5">NBRC 109435</strain>
    </source>
</reference>
<feature type="compositionally biased region" description="Basic residues" evidence="1">
    <location>
        <begin position="103"/>
        <end position="112"/>
    </location>
</feature>
<dbReference type="Proteomes" id="UP000618382">
    <property type="component" value="Unassembled WGS sequence"/>
</dbReference>
<organism evidence="3 4">
    <name type="scientific">Cellulomonas oligotrophica</name>
    <dbReference type="NCBI Taxonomy" id="931536"/>
    <lineage>
        <taxon>Bacteria</taxon>
        <taxon>Bacillati</taxon>
        <taxon>Actinomycetota</taxon>
        <taxon>Actinomycetes</taxon>
        <taxon>Micrococcales</taxon>
        <taxon>Cellulomonadaceae</taxon>
        <taxon>Cellulomonas</taxon>
    </lineage>
</organism>
<feature type="region of interest" description="Disordered" evidence="1">
    <location>
        <begin position="1"/>
        <end position="21"/>
    </location>
</feature>
<evidence type="ECO:0000313" key="4">
    <source>
        <dbReference type="Proteomes" id="UP000577956"/>
    </source>
</evidence>
<proteinExistence type="predicted"/>
<sequence>MPGPYEPATSPSFDLAAAPPAPVAPVLPAPAAAFTDAEDPDDGGGLPDLYDIARLARRLGVEHATIRVWLSRKVPWLPPPDGRLNGGAVWRASTLEGVEERRFRRRPGRKPRYASPPGELARTGSLPVVPTHLAPAASGGSLPVGTATGQLPLVASTATGQLPVVASHQPSMAAATGQIPVVPAPDRARGRHAAPPAEPLPPA</sequence>
<dbReference type="EMBL" id="BONN01000003">
    <property type="protein sequence ID" value="GIG32114.1"/>
    <property type="molecule type" value="Genomic_DNA"/>
</dbReference>
<comment type="caution">
    <text evidence="3">The sequence shown here is derived from an EMBL/GenBank/DDBJ whole genome shotgun (WGS) entry which is preliminary data.</text>
</comment>
<evidence type="ECO:0000313" key="3">
    <source>
        <dbReference type="EMBL" id="NYD87100.1"/>
    </source>
</evidence>
<accession>A0A7Y9FGV0</accession>
<feature type="region of interest" description="Disordered" evidence="1">
    <location>
        <begin position="101"/>
        <end position="125"/>
    </location>
</feature>
<reference evidence="3 4" key="1">
    <citation type="submission" date="2020-07" db="EMBL/GenBank/DDBJ databases">
        <title>Sequencing the genomes of 1000 actinobacteria strains.</title>
        <authorList>
            <person name="Klenk H.-P."/>
        </authorList>
    </citation>
    <scope>NUCLEOTIDE SEQUENCE [LARGE SCALE GENOMIC DNA]</scope>
    <source>
        <strain evidence="3 4">DSM 24482</strain>
    </source>
</reference>
<gene>
    <name evidence="3" type="ORF">BKA21_002649</name>
    <name evidence="2" type="ORF">Col01nite_12730</name>
</gene>
<dbReference type="EMBL" id="JACCBK010000001">
    <property type="protein sequence ID" value="NYD87100.1"/>
    <property type="molecule type" value="Genomic_DNA"/>
</dbReference>
<name>A0A7Y9FGV0_9CELL</name>
<protein>
    <submittedName>
        <fullName evidence="3">Uncharacterized protein</fullName>
    </submittedName>
</protein>
<evidence type="ECO:0000313" key="2">
    <source>
        <dbReference type="EMBL" id="GIG32114.1"/>
    </source>
</evidence>
<dbReference type="RefSeq" id="WP_140459561.1">
    <property type="nucleotide sequence ID" value="NZ_BAABFI010000009.1"/>
</dbReference>
<evidence type="ECO:0000313" key="5">
    <source>
        <dbReference type="Proteomes" id="UP000618382"/>
    </source>
</evidence>
<dbReference type="AlphaFoldDB" id="A0A7Y9FGV0"/>
<keyword evidence="5" id="KW-1185">Reference proteome</keyword>
<feature type="region of interest" description="Disordered" evidence="1">
    <location>
        <begin position="169"/>
        <end position="203"/>
    </location>
</feature>
<evidence type="ECO:0000256" key="1">
    <source>
        <dbReference type="SAM" id="MobiDB-lite"/>
    </source>
</evidence>
<dbReference type="Proteomes" id="UP000577956">
    <property type="component" value="Unassembled WGS sequence"/>
</dbReference>